<gene>
    <name evidence="7" type="ORF">GFSPODELE1_LOCUS4483</name>
</gene>
<feature type="compositionally biased region" description="Polar residues" evidence="6">
    <location>
        <begin position="13"/>
        <end position="26"/>
    </location>
</feature>
<organism evidence="7 8">
    <name type="scientific">Somion occarium</name>
    <dbReference type="NCBI Taxonomy" id="3059160"/>
    <lineage>
        <taxon>Eukaryota</taxon>
        <taxon>Fungi</taxon>
        <taxon>Dikarya</taxon>
        <taxon>Basidiomycota</taxon>
        <taxon>Agaricomycotina</taxon>
        <taxon>Agaricomycetes</taxon>
        <taxon>Polyporales</taxon>
        <taxon>Cerrenaceae</taxon>
        <taxon>Somion</taxon>
    </lineage>
</organism>
<proteinExistence type="inferred from homology"/>
<keyword evidence="4" id="KW-0804">Transcription</keyword>
<reference evidence="8" key="1">
    <citation type="submission" date="2024-04" db="EMBL/GenBank/DDBJ databases">
        <authorList>
            <person name="Shaw F."/>
            <person name="Minotto A."/>
        </authorList>
    </citation>
    <scope>NUCLEOTIDE SEQUENCE [LARGE SCALE GENOMIC DNA]</scope>
</reference>
<sequence length="676" mass="74360">MSSGKSPYGTPPTIRSTLFKNPSDSIPPTDELQILQEELKLFREKTLERARRAGEDIRIIEESMRRLREREKGKAKAPSLVKKERACTCIIYALAMPELISSAIVSSAARALSFEPKPWSCLFVSLGATSLANVSSSTFSPIFIHSSSPLFLAHCMLSIQTFAPFTDTPQPSGEDKKPLPLPQNLQRPRPPSVPASGITSGASTPSFETRKSLAQELKNKKKKRAREEMSDLETPPQKMRKTSPALSQHTHPHPPPPKASKHPPIPAKAASGPDFSIPPPVNLLPPRPPIPPPPIPGPSKPTDVMDDFSKSKQPSQVLVTTFYSSIEPWLRPIKEEDIGFLEYTGDETEPFVIPKLGRHYSEVWHDEDVAAYGEPLPGTAAARPRVIAPSTGPLPKWEPSTLMEQDCVTEEHGHGPLNERLVSAIIPMKNDHWKGVKAAEEAMEGRPGTNGAAAQAARDKMNVADLEDRIKNALRYHGIIDEIPDFSEAVDDPIATALRHAQSEMRTVMATNKARRHRLAEIARAKLSYQEFLEDRDYLDKAIANQYAKLQKKDIPKVSKKKKQKAEPNGAAANGGTNSTTIPPPPAALGLVPDEENHLTVPEQLRQLIEARRQWDEIGEKLVQEYHGPGQLVGFPKSSVFEGIDEEVKRQLERLDPPGGFTSGSSSNKGKAKAEA</sequence>
<evidence type="ECO:0000256" key="5">
    <source>
        <dbReference type="ARBA" id="ARBA00023242"/>
    </source>
</evidence>
<feature type="compositionally biased region" description="Polar residues" evidence="6">
    <location>
        <begin position="197"/>
        <end position="207"/>
    </location>
</feature>
<evidence type="ECO:0000313" key="7">
    <source>
        <dbReference type="EMBL" id="CAL1703254.1"/>
    </source>
</evidence>
<protein>
    <recommendedName>
        <fullName evidence="9">Transcriptional adapter 3</fullName>
    </recommendedName>
</protein>
<feature type="region of interest" description="Disordered" evidence="6">
    <location>
        <begin position="1"/>
        <end position="27"/>
    </location>
</feature>
<feature type="region of interest" description="Disordered" evidence="6">
    <location>
        <begin position="554"/>
        <end position="592"/>
    </location>
</feature>
<dbReference type="PANTHER" id="PTHR13556:SF2">
    <property type="entry name" value="TRANSCRIPTIONAL ADAPTER 3"/>
    <property type="match status" value="1"/>
</dbReference>
<evidence type="ECO:0000313" key="8">
    <source>
        <dbReference type="Proteomes" id="UP001497453"/>
    </source>
</evidence>
<keyword evidence="3" id="KW-0805">Transcription regulation</keyword>
<accession>A0ABP1D985</accession>
<comment type="similarity">
    <text evidence="2">Belongs to the NGG1 family.</text>
</comment>
<evidence type="ECO:0008006" key="9">
    <source>
        <dbReference type="Google" id="ProtNLM"/>
    </source>
</evidence>
<evidence type="ECO:0000256" key="1">
    <source>
        <dbReference type="ARBA" id="ARBA00004123"/>
    </source>
</evidence>
<dbReference type="PANTHER" id="PTHR13556">
    <property type="entry name" value="TRANSCRIPTIONAL ADAPTER 3-RELATED"/>
    <property type="match status" value="1"/>
</dbReference>
<evidence type="ECO:0000256" key="3">
    <source>
        <dbReference type="ARBA" id="ARBA00023015"/>
    </source>
</evidence>
<evidence type="ECO:0000256" key="2">
    <source>
        <dbReference type="ARBA" id="ARBA00005330"/>
    </source>
</evidence>
<dbReference type="Pfam" id="PF10198">
    <property type="entry name" value="Ada3"/>
    <property type="match status" value="1"/>
</dbReference>
<feature type="compositionally biased region" description="Basic and acidic residues" evidence="6">
    <location>
        <begin position="646"/>
        <end position="656"/>
    </location>
</feature>
<dbReference type="Proteomes" id="UP001497453">
    <property type="component" value="Chromosome 3"/>
</dbReference>
<dbReference type="EMBL" id="OZ037946">
    <property type="protein sequence ID" value="CAL1703254.1"/>
    <property type="molecule type" value="Genomic_DNA"/>
</dbReference>
<comment type="subcellular location">
    <subcellularLocation>
        <location evidence="1">Nucleus</location>
    </subcellularLocation>
</comment>
<keyword evidence="5" id="KW-0539">Nucleus</keyword>
<keyword evidence="8" id="KW-1185">Reference proteome</keyword>
<feature type="region of interest" description="Disordered" evidence="6">
    <location>
        <begin position="646"/>
        <end position="676"/>
    </location>
</feature>
<feature type="compositionally biased region" description="Pro residues" evidence="6">
    <location>
        <begin position="276"/>
        <end position="299"/>
    </location>
</feature>
<name>A0ABP1D985_9APHY</name>
<dbReference type="InterPro" id="IPR019340">
    <property type="entry name" value="Histone_AcTrfase_su3"/>
</dbReference>
<evidence type="ECO:0000256" key="6">
    <source>
        <dbReference type="SAM" id="MobiDB-lite"/>
    </source>
</evidence>
<feature type="compositionally biased region" description="Pro residues" evidence="6">
    <location>
        <begin position="253"/>
        <end position="266"/>
    </location>
</feature>
<feature type="region of interest" description="Disordered" evidence="6">
    <location>
        <begin position="166"/>
        <end position="312"/>
    </location>
</feature>
<evidence type="ECO:0000256" key="4">
    <source>
        <dbReference type="ARBA" id="ARBA00023163"/>
    </source>
</evidence>